<reference evidence="6 7" key="1">
    <citation type="journal article" date="2018" name="Evol. Lett.">
        <title>Horizontal gene cluster transfer increased hallucinogenic mushroom diversity.</title>
        <authorList>
            <person name="Reynolds H.T."/>
            <person name="Vijayakumar V."/>
            <person name="Gluck-Thaler E."/>
            <person name="Korotkin H.B."/>
            <person name="Matheny P.B."/>
            <person name="Slot J.C."/>
        </authorList>
    </citation>
    <scope>NUCLEOTIDE SEQUENCE [LARGE SCALE GENOMIC DNA]</scope>
    <source>
        <strain evidence="6 7">2629</strain>
    </source>
</reference>
<gene>
    <name evidence="6" type="ORF">CVT24_013292</name>
</gene>
<keyword evidence="7" id="KW-1185">Reference proteome</keyword>
<evidence type="ECO:0000256" key="2">
    <source>
        <dbReference type="ARBA" id="ARBA00022670"/>
    </source>
</evidence>
<dbReference type="InterPro" id="IPR003653">
    <property type="entry name" value="Peptidase_C48_C"/>
</dbReference>
<feature type="region of interest" description="Disordered" evidence="4">
    <location>
        <begin position="565"/>
        <end position="598"/>
    </location>
</feature>
<accession>A0A409WR87</accession>
<evidence type="ECO:0000256" key="3">
    <source>
        <dbReference type="ARBA" id="ARBA00022801"/>
    </source>
</evidence>
<dbReference type="InParanoid" id="A0A409WR87"/>
<evidence type="ECO:0000256" key="1">
    <source>
        <dbReference type="ARBA" id="ARBA00005234"/>
    </source>
</evidence>
<dbReference type="GO" id="GO:0008234">
    <property type="term" value="F:cysteine-type peptidase activity"/>
    <property type="evidence" value="ECO:0007669"/>
    <property type="project" value="InterPro"/>
</dbReference>
<feature type="region of interest" description="Disordered" evidence="4">
    <location>
        <begin position="441"/>
        <end position="512"/>
    </location>
</feature>
<evidence type="ECO:0000313" key="6">
    <source>
        <dbReference type="EMBL" id="PPQ81023.1"/>
    </source>
</evidence>
<sequence>MDSEQSSSSLLAIPTNVIKILIPDPNLSITRFLEFKIPPPCKNPGHVAITYPAQQYLSTEPPNVTSAHKLQQHAVPPISTIIHIQQLLKHPAPLDAHIQSICPPYSQESYLPLWVISYWIELITIREAQSKWNNAQIRVEQYELSLLTSTFQDQSEAALVLDRPEALQPCDVISAFARLPWNGTSPPSDAKKLHIQSTEGLHVYLFQDAWLSDDHICQTLALLDTDMHRMDTETAKHCVIHNDPFLFALMQTAFNDQNEYYQNSPRSNYRWLWAFGNKLASTSTHYQLAFVFNINGNHWVAVVVDFRRAEIHFGNSFHPNQVFEDAGYIKVLIWWASQHSTKKFALLPLPITQQTDSSSCGLLACNALAAFISEGLHPLLDMQNVFSERLRIFLRLSEPYQGEMGEVGCQLIQSNDHILDCDENVSITQSALEIDDTLPSDMCESEAGFSDHSMPPPTSDSGFSRWSPSGSDEEDNEEDDLAASDIQATGKESLESTSAMPKSKIKLDLRAPPDENHGILKYVKRSTKAEMLAQVSEWSEEHAQRQGIIEYQERVAKLMKTEKRREANRLHQRNSRARRRQSEIDRGERLADGTKRAKKEADIETWKDDLEVVTPEDTRPAKKIKLDIKEKNRKPQGRKKNETTTVRSATYHNWLNAITWPLIKAAGREAGPTMSRTAIARILKSRHRGIFQNIHPNTIDTWIDRKSGPRPRWSEKVLQRVKDGFNPIYNPLGRRDVLYKYPEVTKKIKNQLTVLRDLGAPITLTTARGIIIAHIQTFTPHLFQEVYSDGLTFTASEVWVRKWLHREMEWSKRQATQAAGKLPDDWEEQCTRSFFRKAYSIKEHDIPPELFINSDQTQLVYAPGSKLTWAETGAKQVQVVGVDEKRAITVMVSVACDGTALPLQAIYTGKTEKSLPSPHSPFYDDAIAAGFQFIPSGTGTYWSTVETMQKFVEGVLVPYAKATKARLGLPDHQKLLWNIDVYSVHRSDEFRAYMRVTHQNIIVDFVPGGATSVFQPCDVGMQRPFKHSAKRSYHEDIVQSFMEQISKSEERHKEKWGKKAYQKPIEYSQLVMDKRVGRLRDASVRWLWNAYNVINDRALVKKAFENSAVRGWNLSYESLTGFEAREHLRNLRHTDPEFWAELTQEKNVDVVAVKGGNSTPIVEDVENEDEEAIEDTEDSHVPLSAVIQQAQTGPTSTPSLQISVALNPELSEAEKGFNVVEEGNAHFSQVSRLPNLKFDDYDAFWRHFGSIHPK</sequence>
<comment type="similarity">
    <text evidence="1">Belongs to the peptidase C48 family.</text>
</comment>
<dbReference type="EMBL" id="NHTK01005318">
    <property type="protein sequence ID" value="PPQ81023.1"/>
    <property type="molecule type" value="Genomic_DNA"/>
</dbReference>
<keyword evidence="3" id="KW-0378">Hydrolase</keyword>
<dbReference type="Pfam" id="PF03184">
    <property type="entry name" value="DDE_1"/>
    <property type="match status" value="1"/>
</dbReference>
<feature type="compositionally biased region" description="Polar residues" evidence="4">
    <location>
        <begin position="459"/>
        <end position="470"/>
    </location>
</feature>
<dbReference type="OrthoDB" id="3341102at2759"/>
<dbReference type="GO" id="GO:0006508">
    <property type="term" value="P:proteolysis"/>
    <property type="evidence" value="ECO:0007669"/>
    <property type="project" value="UniProtKB-KW"/>
</dbReference>
<evidence type="ECO:0000313" key="7">
    <source>
        <dbReference type="Proteomes" id="UP000284842"/>
    </source>
</evidence>
<dbReference type="GO" id="GO:0019783">
    <property type="term" value="F:ubiquitin-like protein peptidase activity"/>
    <property type="evidence" value="ECO:0007669"/>
    <property type="project" value="UniProtKB-ARBA"/>
</dbReference>
<dbReference type="InterPro" id="IPR004875">
    <property type="entry name" value="DDE_SF_endonuclease_dom"/>
</dbReference>
<dbReference type="SUPFAM" id="SSF54001">
    <property type="entry name" value="Cysteine proteinases"/>
    <property type="match status" value="1"/>
</dbReference>
<protein>
    <recommendedName>
        <fullName evidence="5">Ubiquitin-like protease family profile domain-containing protein</fullName>
    </recommendedName>
</protein>
<keyword evidence="2" id="KW-0645">Protease</keyword>
<evidence type="ECO:0000259" key="5">
    <source>
        <dbReference type="PROSITE" id="PS50600"/>
    </source>
</evidence>
<feature type="compositionally biased region" description="Acidic residues" evidence="4">
    <location>
        <begin position="471"/>
        <end position="482"/>
    </location>
</feature>
<dbReference type="AlphaFoldDB" id="A0A409WR87"/>
<dbReference type="PROSITE" id="PS50600">
    <property type="entry name" value="ULP_PROTEASE"/>
    <property type="match status" value="1"/>
</dbReference>
<comment type="caution">
    <text evidence="6">The sequence shown here is derived from an EMBL/GenBank/DDBJ whole genome shotgun (WGS) entry which is preliminary data.</text>
</comment>
<proteinExistence type="inferred from homology"/>
<dbReference type="Gene3D" id="3.40.395.10">
    <property type="entry name" value="Adenoviral Proteinase, Chain A"/>
    <property type="match status" value="1"/>
</dbReference>
<feature type="domain" description="Ubiquitin-like protease family profile" evidence="5">
    <location>
        <begin position="195"/>
        <end position="371"/>
    </location>
</feature>
<feature type="compositionally biased region" description="Basic residues" evidence="4">
    <location>
        <begin position="570"/>
        <end position="579"/>
    </location>
</feature>
<dbReference type="STRING" id="181874.A0A409WR87"/>
<name>A0A409WR87_9AGAR</name>
<dbReference type="InterPro" id="IPR038765">
    <property type="entry name" value="Papain-like_cys_pep_sf"/>
</dbReference>
<dbReference type="Proteomes" id="UP000284842">
    <property type="component" value="Unassembled WGS sequence"/>
</dbReference>
<dbReference type="Pfam" id="PF02902">
    <property type="entry name" value="Peptidase_C48"/>
    <property type="match status" value="1"/>
</dbReference>
<dbReference type="GO" id="GO:0003676">
    <property type="term" value="F:nucleic acid binding"/>
    <property type="evidence" value="ECO:0007669"/>
    <property type="project" value="InterPro"/>
</dbReference>
<evidence type="ECO:0000256" key="4">
    <source>
        <dbReference type="SAM" id="MobiDB-lite"/>
    </source>
</evidence>
<organism evidence="6 7">
    <name type="scientific">Panaeolus cyanescens</name>
    <dbReference type="NCBI Taxonomy" id="181874"/>
    <lineage>
        <taxon>Eukaryota</taxon>
        <taxon>Fungi</taxon>
        <taxon>Dikarya</taxon>
        <taxon>Basidiomycota</taxon>
        <taxon>Agaricomycotina</taxon>
        <taxon>Agaricomycetes</taxon>
        <taxon>Agaricomycetidae</taxon>
        <taxon>Agaricales</taxon>
        <taxon>Agaricineae</taxon>
        <taxon>Galeropsidaceae</taxon>
        <taxon>Panaeolus</taxon>
    </lineage>
</organism>
<feature type="compositionally biased region" description="Basic and acidic residues" evidence="4">
    <location>
        <begin position="580"/>
        <end position="598"/>
    </location>
</feature>